<accession>A0A2K9NTE4</accession>
<dbReference type="Proteomes" id="UP000235584">
    <property type="component" value="Chromosome"/>
</dbReference>
<name>A0A2K9NTE4_BACTC</name>
<keyword evidence="2" id="KW-1185">Reference proteome</keyword>
<protein>
    <submittedName>
        <fullName evidence="1">Uncharacterized protein</fullName>
    </submittedName>
</protein>
<dbReference type="RefSeq" id="WP_102244048.1">
    <property type="nucleotide sequence ID" value="NZ_CP025704.1"/>
</dbReference>
<reference evidence="1 2" key="1">
    <citation type="submission" date="2018-01" db="EMBL/GenBank/DDBJ databases">
        <title>Complete genome sequence of Bacteriovorax stolpii DSM12778.</title>
        <authorList>
            <person name="Tang B."/>
            <person name="Chang J."/>
        </authorList>
    </citation>
    <scope>NUCLEOTIDE SEQUENCE [LARGE SCALE GENOMIC DNA]</scope>
    <source>
        <strain evidence="1 2">DSM 12778</strain>
    </source>
</reference>
<dbReference type="EMBL" id="CP025704">
    <property type="protein sequence ID" value="AUN98757.1"/>
    <property type="molecule type" value="Genomic_DNA"/>
</dbReference>
<evidence type="ECO:0000313" key="2">
    <source>
        <dbReference type="Proteomes" id="UP000235584"/>
    </source>
</evidence>
<proteinExistence type="predicted"/>
<dbReference type="OrthoDB" id="5294420at2"/>
<dbReference type="KEGG" id="bsto:C0V70_11725"/>
<sequence length="165" mass="19057">MSTFKKVRLELVLPVVFAWFFMSVLVDIITIPTVFRNSSSIVDAGKIGMTVFGRFNIFEIIFALVVISGAWVKYRDLKHKIWMFLAIPLVALSLIYKFYMTPMITNTTYEIHQTQTSDPQYAVLQEKHAFYHNSYRKLEYVKLLLLLGLGGAVLVDRVRNNKEIA</sequence>
<dbReference type="AlphaFoldDB" id="A0A2K9NTE4"/>
<gene>
    <name evidence="1" type="ORF">C0V70_11725</name>
</gene>
<organism evidence="1 2">
    <name type="scientific">Bacteriovorax stolpii</name>
    <name type="common">Bdellovibrio stolpii</name>
    <dbReference type="NCBI Taxonomy" id="960"/>
    <lineage>
        <taxon>Bacteria</taxon>
        <taxon>Pseudomonadati</taxon>
        <taxon>Bdellovibrionota</taxon>
        <taxon>Bacteriovoracia</taxon>
        <taxon>Bacteriovoracales</taxon>
        <taxon>Bacteriovoracaceae</taxon>
        <taxon>Bacteriovorax</taxon>
    </lineage>
</organism>
<evidence type="ECO:0000313" key="1">
    <source>
        <dbReference type="EMBL" id="AUN98757.1"/>
    </source>
</evidence>